<evidence type="ECO:0000313" key="4">
    <source>
        <dbReference type="Proteomes" id="UP000321617"/>
    </source>
</evidence>
<gene>
    <name evidence="3" type="ORF">LX16_0147</name>
</gene>
<dbReference type="OrthoDB" id="5148907at2"/>
<evidence type="ECO:0000256" key="1">
    <source>
        <dbReference type="SAM" id="MobiDB-lite"/>
    </source>
</evidence>
<dbReference type="PROSITE" id="PS51257">
    <property type="entry name" value="PROKAR_LIPOPROTEIN"/>
    <property type="match status" value="1"/>
</dbReference>
<proteinExistence type="predicted"/>
<evidence type="ECO:0000256" key="2">
    <source>
        <dbReference type="SAM" id="SignalP"/>
    </source>
</evidence>
<reference evidence="3 4" key="1">
    <citation type="journal article" date="2013" name="Stand. Genomic Sci.">
        <title>Genomic Encyclopedia of Type Strains, Phase I: The one thousand microbial genomes (KMG-I) project.</title>
        <authorList>
            <person name="Kyrpides N.C."/>
            <person name="Woyke T."/>
            <person name="Eisen J.A."/>
            <person name="Garrity G."/>
            <person name="Lilburn T.G."/>
            <person name="Beck B.J."/>
            <person name="Whitman W.B."/>
            <person name="Hugenholtz P."/>
            <person name="Klenk H.P."/>
        </authorList>
    </citation>
    <scope>NUCLEOTIDE SEQUENCE [LARGE SCALE GENOMIC DNA]</scope>
    <source>
        <strain evidence="3 4">DSM 45044</strain>
    </source>
</reference>
<name>A0A562VG48_9ACTN</name>
<dbReference type="Proteomes" id="UP000321617">
    <property type="component" value="Unassembled WGS sequence"/>
</dbReference>
<dbReference type="RefSeq" id="WP_147131515.1">
    <property type="nucleotide sequence ID" value="NZ_BAABIJ010000010.1"/>
</dbReference>
<evidence type="ECO:0000313" key="3">
    <source>
        <dbReference type="EMBL" id="TWJ16896.1"/>
    </source>
</evidence>
<feature type="chain" id="PRO_5021704777" evidence="2">
    <location>
        <begin position="22"/>
        <end position="135"/>
    </location>
</feature>
<comment type="caution">
    <text evidence="3">The sequence shown here is derived from an EMBL/GenBank/DDBJ whole genome shotgun (WGS) entry which is preliminary data.</text>
</comment>
<accession>A0A562VG48</accession>
<feature type="region of interest" description="Disordered" evidence="1">
    <location>
        <begin position="21"/>
        <end position="67"/>
    </location>
</feature>
<organism evidence="3 4">
    <name type="scientific">Stackebrandtia albiflava</name>
    <dbReference type="NCBI Taxonomy" id="406432"/>
    <lineage>
        <taxon>Bacteria</taxon>
        <taxon>Bacillati</taxon>
        <taxon>Actinomycetota</taxon>
        <taxon>Actinomycetes</taxon>
        <taxon>Glycomycetales</taxon>
        <taxon>Glycomycetaceae</taxon>
        <taxon>Stackebrandtia</taxon>
    </lineage>
</organism>
<protein>
    <submittedName>
        <fullName evidence="3">Uncharacterized protein</fullName>
    </submittedName>
</protein>
<sequence length="135" mass="13372">MKRLAITVAGAALLVGLSACGGTQTPENENTPSVTGSESATGQEPEQTPSLDPSSGIDDDGKETGAMTITGTVSSGVESGCVLLEYDGTVYNLVGGDAGILTAGATVEVTGRVDEGLMTTCQQGTPFVVESATAA</sequence>
<feature type="compositionally biased region" description="Polar residues" evidence="1">
    <location>
        <begin position="23"/>
        <end position="53"/>
    </location>
</feature>
<dbReference type="EMBL" id="VLLL01000003">
    <property type="protein sequence ID" value="TWJ16896.1"/>
    <property type="molecule type" value="Genomic_DNA"/>
</dbReference>
<keyword evidence="4" id="KW-1185">Reference proteome</keyword>
<dbReference type="AlphaFoldDB" id="A0A562VG48"/>
<keyword evidence="2" id="KW-0732">Signal</keyword>
<feature type="signal peptide" evidence="2">
    <location>
        <begin position="1"/>
        <end position="21"/>
    </location>
</feature>